<accession>A0A0F9N7M1</accession>
<dbReference type="AlphaFoldDB" id="A0A0F9N7M1"/>
<gene>
    <name evidence="1" type="ORF">LCGC14_1369910</name>
</gene>
<protein>
    <submittedName>
        <fullName evidence="1">Uncharacterized protein</fullName>
    </submittedName>
</protein>
<dbReference type="EMBL" id="LAZR01008641">
    <property type="protein sequence ID" value="KKM77442.1"/>
    <property type="molecule type" value="Genomic_DNA"/>
</dbReference>
<reference evidence="1" key="1">
    <citation type="journal article" date="2015" name="Nature">
        <title>Complex archaea that bridge the gap between prokaryotes and eukaryotes.</title>
        <authorList>
            <person name="Spang A."/>
            <person name="Saw J.H."/>
            <person name="Jorgensen S.L."/>
            <person name="Zaremba-Niedzwiedzka K."/>
            <person name="Martijn J."/>
            <person name="Lind A.E."/>
            <person name="van Eijk R."/>
            <person name="Schleper C."/>
            <person name="Guy L."/>
            <person name="Ettema T.J."/>
        </authorList>
    </citation>
    <scope>NUCLEOTIDE SEQUENCE</scope>
</reference>
<comment type="caution">
    <text evidence="1">The sequence shown here is derived from an EMBL/GenBank/DDBJ whole genome shotgun (WGS) entry which is preliminary data.</text>
</comment>
<evidence type="ECO:0000313" key="1">
    <source>
        <dbReference type="EMBL" id="KKM77442.1"/>
    </source>
</evidence>
<proteinExistence type="predicted"/>
<sequence>MPYPPQRRWADEPYVPLTRNGRMTARIIAELRELLQRMSCDDDVGEDYHSLRNILTHNAPSVLDAAEAHMNGTMSFDRALADEVAEQAARADGAEQDIGKMGAEMVRLELEGRGLLHPDAARLALAEKALEDIADIAGLSTVGTDLAHVDDIIGLWQQARGEEFEDHPECTCDSVGAGIDPRCSKHGGY</sequence>
<name>A0A0F9N7M1_9ZZZZ</name>
<organism evidence="1">
    <name type="scientific">marine sediment metagenome</name>
    <dbReference type="NCBI Taxonomy" id="412755"/>
    <lineage>
        <taxon>unclassified sequences</taxon>
        <taxon>metagenomes</taxon>
        <taxon>ecological metagenomes</taxon>
    </lineage>
</organism>